<evidence type="ECO:0000313" key="2">
    <source>
        <dbReference type="EMBL" id="HJC35765.1"/>
    </source>
</evidence>
<dbReference type="InterPro" id="IPR051044">
    <property type="entry name" value="MAG_DAG_Lipase"/>
</dbReference>
<name>A0A9D2NR19_9FIRM</name>
<sequence length="265" mass="30326">MKKNRLLSLLQPKAKPVIITIHGYGRRRSHEMDNLAAWAKDERFTVIQFDLYDLFDEEDCDPKQWLARAEAVVKTHCAGKQPVYLLGFSMGGVIASWLASRYPIKKLALIAPAFTYMDLGKAAGYLKKGTKMIFASSDPDDDDIRVPATFYPAFTEIIRTCRSSIASVFCPVLFLHGDEDEVIPLKSSTWAYAQVPHEQKRLIILHEGRHHLLSEPLTANESYQLLMLFYKDEIVTRKFTLAPDILEVMRRQRQIEKQDHKKAGT</sequence>
<feature type="domain" description="Serine aminopeptidase S33" evidence="1">
    <location>
        <begin position="145"/>
        <end position="216"/>
    </location>
</feature>
<organism evidence="2 3">
    <name type="scientific">Candidatus Merdibacter merdavium</name>
    <dbReference type="NCBI Taxonomy" id="2838692"/>
    <lineage>
        <taxon>Bacteria</taxon>
        <taxon>Bacillati</taxon>
        <taxon>Bacillota</taxon>
        <taxon>Erysipelotrichia</taxon>
        <taxon>Erysipelotrichales</taxon>
        <taxon>Erysipelotrichaceae</taxon>
        <taxon>Merdibacter</taxon>
    </lineage>
</organism>
<protein>
    <submittedName>
        <fullName evidence="2">Lysophospholipase</fullName>
    </submittedName>
</protein>
<dbReference type="InterPro" id="IPR008886">
    <property type="entry name" value="UPF0227/Esterase_YqiA"/>
</dbReference>
<dbReference type="SUPFAM" id="SSF53474">
    <property type="entry name" value="alpha/beta-Hydrolases"/>
    <property type="match status" value="1"/>
</dbReference>
<dbReference type="Pfam" id="PF12146">
    <property type="entry name" value="Hydrolase_4"/>
    <property type="match status" value="1"/>
</dbReference>
<accession>A0A9D2NR19</accession>
<proteinExistence type="predicted"/>
<dbReference type="PANTHER" id="PTHR11614">
    <property type="entry name" value="PHOSPHOLIPASE-RELATED"/>
    <property type="match status" value="1"/>
</dbReference>
<comment type="caution">
    <text evidence="2">The sequence shown here is derived from an EMBL/GenBank/DDBJ whole genome shotgun (WGS) entry which is preliminary data.</text>
</comment>
<dbReference type="InterPro" id="IPR022742">
    <property type="entry name" value="Hydrolase_4"/>
</dbReference>
<dbReference type="Pfam" id="PF05728">
    <property type="entry name" value="UPF0227"/>
    <property type="match status" value="1"/>
</dbReference>
<evidence type="ECO:0000259" key="1">
    <source>
        <dbReference type="Pfam" id="PF12146"/>
    </source>
</evidence>
<dbReference type="Gene3D" id="3.40.50.1820">
    <property type="entry name" value="alpha/beta hydrolase"/>
    <property type="match status" value="1"/>
</dbReference>
<dbReference type="Proteomes" id="UP000823896">
    <property type="component" value="Unassembled WGS sequence"/>
</dbReference>
<reference evidence="2" key="1">
    <citation type="journal article" date="2021" name="PeerJ">
        <title>Extensive microbial diversity within the chicken gut microbiome revealed by metagenomics and culture.</title>
        <authorList>
            <person name="Gilroy R."/>
            <person name="Ravi A."/>
            <person name="Getino M."/>
            <person name="Pursley I."/>
            <person name="Horton D.L."/>
            <person name="Alikhan N.F."/>
            <person name="Baker D."/>
            <person name="Gharbi K."/>
            <person name="Hall N."/>
            <person name="Watson M."/>
            <person name="Adriaenssens E.M."/>
            <person name="Foster-Nyarko E."/>
            <person name="Jarju S."/>
            <person name="Secka A."/>
            <person name="Antonio M."/>
            <person name="Oren A."/>
            <person name="Chaudhuri R.R."/>
            <person name="La Ragione R."/>
            <person name="Hildebrand F."/>
            <person name="Pallen M.J."/>
        </authorList>
    </citation>
    <scope>NUCLEOTIDE SEQUENCE</scope>
    <source>
        <strain evidence="2">CHK187-11901</strain>
    </source>
</reference>
<dbReference type="AlphaFoldDB" id="A0A9D2NR19"/>
<gene>
    <name evidence="2" type="ORF">H9702_01370</name>
</gene>
<reference evidence="2" key="2">
    <citation type="submission" date="2021-04" db="EMBL/GenBank/DDBJ databases">
        <authorList>
            <person name="Gilroy R."/>
        </authorList>
    </citation>
    <scope>NUCLEOTIDE SEQUENCE</scope>
    <source>
        <strain evidence="2">CHK187-11901</strain>
    </source>
</reference>
<dbReference type="EMBL" id="DWWM01000006">
    <property type="protein sequence ID" value="HJC35765.1"/>
    <property type="molecule type" value="Genomic_DNA"/>
</dbReference>
<dbReference type="InterPro" id="IPR029058">
    <property type="entry name" value="AB_hydrolase_fold"/>
</dbReference>
<evidence type="ECO:0000313" key="3">
    <source>
        <dbReference type="Proteomes" id="UP000823896"/>
    </source>
</evidence>